<evidence type="ECO:0000313" key="6">
    <source>
        <dbReference type="Proteomes" id="UP000198888"/>
    </source>
</evidence>
<dbReference type="GeneID" id="35001056"/>
<dbReference type="RefSeq" id="WP_089673258.1">
    <property type="nucleotide sequence ID" value="NZ_CP024845.1"/>
</dbReference>
<feature type="domain" description="Ketoreductase" evidence="4">
    <location>
        <begin position="7"/>
        <end position="183"/>
    </location>
</feature>
<proteinExistence type="inferred from homology"/>
<organism evidence="5 6">
    <name type="scientific">Halohasta litchfieldiae</name>
    <dbReference type="NCBI Taxonomy" id="1073996"/>
    <lineage>
        <taxon>Archaea</taxon>
        <taxon>Methanobacteriati</taxon>
        <taxon>Methanobacteriota</taxon>
        <taxon>Stenosarchaea group</taxon>
        <taxon>Halobacteria</taxon>
        <taxon>Halobacteriales</taxon>
        <taxon>Haloferacaceae</taxon>
        <taxon>Halohasta</taxon>
    </lineage>
</organism>
<dbReference type="InterPro" id="IPR057326">
    <property type="entry name" value="KR_dom"/>
</dbReference>
<keyword evidence="2" id="KW-0560">Oxidoreductase</keyword>
<dbReference type="PROSITE" id="PS00061">
    <property type="entry name" value="ADH_SHORT"/>
    <property type="match status" value="1"/>
</dbReference>
<protein>
    <submittedName>
        <fullName evidence="5">NADP-dependent 3-hydroxy acid dehydrogenase YdfG</fullName>
    </submittedName>
</protein>
<evidence type="ECO:0000256" key="3">
    <source>
        <dbReference type="RuleBase" id="RU000363"/>
    </source>
</evidence>
<reference evidence="5 6" key="1">
    <citation type="submission" date="2016-10" db="EMBL/GenBank/DDBJ databases">
        <authorList>
            <person name="de Groot N.N."/>
        </authorList>
    </citation>
    <scope>NUCLEOTIDE SEQUENCE [LARGE SCALE GENOMIC DNA]</scope>
    <source>
        <strain evidence="5 6">DSM 22187</strain>
    </source>
</reference>
<dbReference type="NCBIfam" id="NF005495">
    <property type="entry name" value="PRK07109.1"/>
    <property type="match status" value="1"/>
</dbReference>
<dbReference type="Gene3D" id="3.40.50.720">
    <property type="entry name" value="NAD(P)-binding Rossmann-like Domain"/>
    <property type="match status" value="1"/>
</dbReference>
<dbReference type="CDD" id="cd05360">
    <property type="entry name" value="SDR_c3"/>
    <property type="match status" value="1"/>
</dbReference>
<dbReference type="EMBL" id="FNYR01000023">
    <property type="protein sequence ID" value="SEJ12853.1"/>
    <property type="molecule type" value="Genomic_DNA"/>
</dbReference>
<sequence>MSANTDPTVVITGASAGVGRATARAFAEKGARIGLLARGEAGLEAAKQEVVDAGSEAVVVETDVAHPEQVDTAAEAVEEAFGPIDIWVNNAMTSVFSPVSEMEPDEYERVTAVTYLGYVYGTQVALDHMRPRDEGTIIQVGSALAYRGIPLQSAYCGGKHAIQGFTESVRTELIHEDSNIQLTMVQMPALNTPQFEWVRSRLPNKPQPVPPIYQPEVAAEAIVWAAHNDRNELWVGGSTLKAILGNRVIPRRLDYLLARTGWNAQMIDEPVDSDRADNLREPVDDDTDFGARGSFDNKARERSYLLWAMTHPKQVAALTVGVAFLLWDLLGRLGDGSA</sequence>
<dbReference type="STRING" id="1073996.SAMN05444271_12335"/>
<accession>A0A1H6W7H2</accession>
<dbReference type="InterPro" id="IPR002347">
    <property type="entry name" value="SDR_fam"/>
</dbReference>
<dbReference type="PRINTS" id="PR00081">
    <property type="entry name" value="GDHRDH"/>
</dbReference>
<comment type="similarity">
    <text evidence="1 3">Belongs to the short-chain dehydrogenases/reductases (SDR) family.</text>
</comment>
<dbReference type="OrthoDB" id="176960at2157"/>
<dbReference type="Proteomes" id="UP000198888">
    <property type="component" value="Unassembled WGS sequence"/>
</dbReference>
<evidence type="ECO:0000259" key="4">
    <source>
        <dbReference type="SMART" id="SM00822"/>
    </source>
</evidence>
<dbReference type="KEGG" id="hae:halTADL_0231"/>
<evidence type="ECO:0000256" key="1">
    <source>
        <dbReference type="ARBA" id="ARBA00006484"/>
    </source>
</evidence>
<gene>
    <name evidence="5" type="ORF">SAMN05444271_12335</name>
</gene>
<dbReference type="SUPFAM" id="SSF51735">
    <property type="entry name" value="NAD(P)-binding Rossmann-fold domains"/>
    <property type="match status" value="1"/>
</dbReference>
<dbReference type="GO" id="GO:0016020">
    <property type="term" value="C:membrane"/>
    <property type="evidence" value="ECO:0007669"/>
    <property type="project" value="TreeGrafter"/>
</dbReference>
<dbReference type="PRINTS" id="PR00080">
    <property type="entry name" value="SDRFAMILY"/>
</dbReference>
<evidence type="ECO:0000313" key="5">
    <source>
        <dbReference type="EMBL" id="SEJ12853.1"/>
    </source>
</evidence>
<dbReference type="Pfam" id="PF00106">
    <property type="entry name" value="adh_short"/>
    <property type="match status" value="1"/>
</dbReference>
<accession>A0A2H4PY67</accession>
<name>A0A1H6W7H2_9EURY</name>
<evidence type="ECO:0000256" key="2">
    <source>
        <dbReference type="ARBA" id="ARBA00023002"/>
    </source>
</evidence>
<dbReference type="PANTHER" id="PTHR44196">
    <property type="entry name" value="DEHYDROGENASE/REDUCTASE SDR FAMILY MEMBER 7B"/>
    <property type="match status" value="1"/>
</dbReference>
<dbReference type="PANTHER" id="PTHR44196:SF1">
    <property type="entry name" value="DEHYDROGENASE_REDUCTASE SDR FAMILY MEMBER 7B"/>
    <property type="match status" value="1"/>
</dbReference>
<dbReference type="InterPro" id="IPR020904">
    <property type="entry name" value="Sc_DH/Rdtase_CS"/>
</dbReference>
<dbReference type="AlphaFoldDB" id="A0A1H6W7H2"/>
<keyword evidence="6" id="KW-1185">Reference proteome</keyword>
<dbReference type="SMART" id="SM00822">
    <property type="entry name" value="PKS_KR"/>
    <property type="match status" value="1"/>
</dbReference>
<dbReference type="GO" id="GO:0016491">
    <property type="term" value="F:oxidoreductase activity"/>
    <property type="evidence" value="ECO:0007669"/>
    <property type="project" value="UniProtKB-KW"/>
</dbReference>
<dbReference type="InterPro" id="IPR036291">
    <property type="entry name" value="NAD(P)-bd_dom_sf"/>
</dbReference>